<dbReference type="Gene3D" id="3.40.1350.10">
    <property type="match status" value="1"/>
</dbReference>
<dbReference type="InterPro" id="IPR011856">
    <property type="entry name" value="tRNA_endonuc-like_dom_sf"/>
</dbReference>
<gene>
    <name evidence="3" type="ORF">JOE69_000456</name>
</gene>
<comment type="caution">
    <text evidence="3">The sequence shown here is derived from an EMBL/GenBank/DDBJ whole genome shotgun (WGS) entry which is preliminary data.</text>
</comment>
<dbReference type="InterPro" id="IPR011335">
    <property type="entry name" value="Restrct_endonuc-II-like"/>
</dbReference>
<dbReference type="Proteomes" id="UP001185069">
    <property type="component" value="Unassembled WGS sequence"/>
</dbReference>
<dbReference type="HAMAP" id="MF_00048">
    <property type="entry name" value="UPF0102"/>
    <property type="match status" value="1"/>
</dbReference>
<keyword evidence="4" id="KW-1185">Reference proteome</keyword>
<dbReference type="PANTHER" id="PTHR34039:SF1">
    <property type="entry name" value="UPF0102 PROTEIN YRAN"/>
    <property type="match status" value="1"/>
</dbReference>
<proteinExistence type="inferred from homology"/>
<name>A0ABU1J718_9MICC</name>
<dbReference type="InterPro" id="IPR003509">
    <property type="entry name" value="UPF0102_YraN-like"/>
</dbReference>
<sequence length="118" mass="13206">MRTKIELGKLGEALASDYLERRGFTVVDVNWRCSRGEIDLVAFDGEILVIAEVKTRRSLAYGHPFEAINKAKLDRLRTLSVLWARHHGYLGRALRIDAVAVLAPRSGEPTVEHLRGIG</sequence>
<keyword evidence="3" id="KW-0378">Hydrolase</keyword>
<reference evidence="3 4" key="1">
    <citation type="submission" date="2023-07" db="EMBL/GenBank/DDBJ databases">
        <title>Sequencing the genomes of 1000 actinobacteria strains.</title>
        <authorList>
            <person name="Klenk H.-P."/>
        </authorList>
    </citation>
    <scope>NUCLEOTIDE SEQUENCE [LARGE SCALE GENOMIC DNA]</scope>
    <source>
        <strain evidence="3 4">DSM 14555</strain>
    </source>
</reference>
<evidence type="ECO:0000256" key="2">
    <source>
        <dbReference type="HAMAP-Rule" id="MF_00048"/>
    </source>
</evidence>
<keyword evidence="3" id="KW-0255">Endonuclease</keyword>
<organism evidence="3 4">
    <name type="scientific">Arthrobacter russicus</name>
    <dbReference type="NCBI Taxonomy" id="172040"/>
    <lineage>
        <taxon>Bacteria</taxon>
        <taxon>Bacillati</taxon>
        <taxon>Actinomycetota</taxon>
        <taxon>Actinomycetes</taxon>
        <taxon>Micrococcales</taxon>
        <taxon>Micrococcaceae</taxon>
        <taxon>Arthrobacter</taxon>
    </lineage>
</organism>
<dbReference type="SUPFAM" id="SSF52980">
    <property type="entry name" value="Restriction endonuclease-like"/>
    <property type="match status" value="1"/>
</dbReference>
<evidence type="ECO:0000256" key="1">
    <source>
        <dbReference type="ARBA" id="ARBA00006738"/>
    </source>
</evidence>
<accession>A0ABU1J718</accession>
<comment type="similarity">
    <text evidence="1 2">Belongs to the UPF0102 family.</text>
</comment>
<dbReference type="EMBL" id="JAVDQF010000001">
    <property type="protein sequence ID" value="MDR6268218.1"/>
    <property type="molecule type" value="Genomic_DNA"/>
</dbReference>
<evidence type="ECO:0000313" key="4">
    <source>
        <dbReference type="Proteomes" id="UP001185069"/>
    </source>
</evidence>
<dbReference type="NCBIfam" id="NF009154">
    <property type="entry name" value="PRK12497.3-3"/>
    <property type="match status" value="1"/>
</dbReference>
<dbReference type="RefSeq" id="WP_309795743.1">
    <property type="nucleotide sequence ID" value="NZ_BAAAHY010000006.1"/>
</dbReference>
<dbReference type="Pfam" id="PF02021">
    <property type="entry name" value="UPF0102"/>
    <property type="match status" value="1"/>
</dbReference>
<dbReference type="PANTHER" id="PTHR34039">
    <property type="entry name" value="UPF0102 PROTEIN YRAN"/>
    <property type="match status" value="1"/>
</dbReference>
<keyword evidence="3" id="KW-0540">Nuclease</keyword>
<dbReference type="GO" id="GO:0004519">
    <property type="term" value="F:endonuclease activity"/>
    <property type="evidence" value="ECO:0007669"/>
    <property type="project" value="UniProtKB-KW"/>
</dbReference>
<dbReference type="CDD" id="cd20736">
    <property type="entry name" value="PoNe_Nuclease"/>
    <property type="match status" value="1"/>
</dbReference>
<protein>
    <recommendedName>
        <fullName evidence="2">UPF0102 protein JOE69_000456</fullName>
    </recommendedName>
</protein>
<evidence type="ECO:0000313" key="3">
    <source>
        <dbReference type="EMBL" id="MDR6268218.1"/>
    </source>
</evidence>